<accession>A0AAD5N489</accession>
<comment type="caution">
    <text evidence="1">The sequence shown here is derived from an EMBL/GenBank/DDBJ whole genome shotgun (WGS) entry which is preliminary data.</text>
</comment>
<evidence type="ECO:0000313" key="1">
    <source>
        <dbReference type="EMBL" id="KAJ1360031.1"/>
    </source>
</evidence>
<sequence>MSKIYKDAEKPFHGIPNAQIRQKKLNAGTPQPASSCREVGGEINKIVVNATNVEHVVQGQRLVSITLSTTSTPKVLNEASPLHNKPKEWKELVLLEGRKKKTLITMKLKRLAARLGFAFMFKIEVCALNLDHYFTADISTTALSSAQLRKR</sequence>
<organism evidence="1 2">
    <name type="scientific">Parelaphostrongylus tenuis</name>
    <name type="common">Meningeal worm</name>
    <dbReference type="NCBI Taxonomy" id="148309"/>
    <lineage>
        <taxon>Eukaryota</taxon>
        <taxon>Metazoa</taxon>
        <taxon>Ecdysozoa</taxon>
        <taxon>Nematoda</taxon>
        <taxon>Chromadorea</taxon>
        <taxon>Rhabditida</taxon>
        <taxon>Rhabditina</taxon>
        <taxon>Rhabditomorpha</taxon>
        <taxon>Strongyloidea</taxon>
        <taxon>Metastrongylidae</taxon>
        <taxon>Parelaphostrongylus</taxon>
    </lineage>
</organism>
<gene>
    <name evidence="1" type="ORF">KIN20_018906</name>
</gene>
<keyword evidence="2" id="KW-1185">Reference proteome</keyword>
<dbReference type="AlphaFoldDB" id="A0AAD5N489"/>
<dbReference type="Proteomes" id="UP001196413">
    <property type="component" value="Unassembled WGS sequence"/>
</dbReference>
<dbReference type="EMBL" id="JAHQIW010003765">
    <property type="protein sequence ID" value="KAJ1360031.1"/>
    <property type="molecule type" value="Genomic_DNA"/>
</dbReference>
<name>A0AAD5N489_PARTN</name>
<reference evidence="1" key="1">
    <citation type="submission" date="2021-06" db="EMBL/GenBank/DDBJ databases">
        <title>Parelaphostrongylus tenuis whole genome reference sequence.</title>
        <authorList>
            <person name="Garwood T.J."/>
            <person name="Larsen P.A."/>
            <person name="Fountain-Jones N.M."/>
            <person name="Garbe J.R."/>
            <person name="Macchietto M.G."/>
            <person name="Kania S.A."/>
            <person name="Gerhold R.W."/>
            <person name="Richards J.E."/>
            <person name="Wolf T.M."/>
        </authorList>
    </citation>
    <scope>NUCLEOTIDE SEQUENCE</scope>
    <source>
        <strain evidence="1">MNPRO001-30</strain>
        <tissue evidence="1">Meninges</tissue>
    </source>
</reference>
<protein>
    <submittedName>
        <fullName evidence="1">Uncharacterized protein</fullName>
    </submittedName>
</protein>
<proteinExistence type="predicted"/>
<evidence type="ECO:0000313" key="2">
    <source>
        <dbReference type="Proteomes" id="UP001196413"/>
    </source>
</evidence>